<evidence type="ECO:0000313" key="3">
    <source>
        <dbReference type="Proteomes" id="UP000000844"/>
    </source>
</evidence>
<dbReference type="KEGG" id="sna:Snas_2865"/>
<accession>D3Q8G6</accession>
<dbReference type="Proteomes" id="UP000000844">
    <property type="component" value="Chromosome"/>
</dbReference>
<dbReference type="HOGENOM" id="CLU_857677_0_0_11"/>
<keyword evidence="3" id="KW-1185">Reference proteome</keyword>
<keyword evidence="1" id="KW-0472">Membrane</keyword>
<feature type="transmembrane region" description="Helical" evidence="1">
    <location>
        <begin position="297"/>
        <end position="321"/>
    </location>
</feature>
<feature type="transmembrane region" description="Helical" evidence="1">
    <location>
        <begin position="228"/>
        <end position="248"/>
    </location>
</feature>
<feature type="transmembrane region" description="Helical" evidence="1">
    <location>
        <begin position="63"/>
        <end position="80"/>
    </location>
</feature>
<organism evidence="2 3">
    <name type="scientific">Stackebrandtia nassauensis (strain DSM 44728 / CIP 108903 / NRRL B-16338 / NBRC 102104 / LLR-40K-21)</name>
    <dbReference type="NCBI Taxonomy" id="446470"/>
    <lineage>
        <taxon>Bacteria</taxon>
        <taxon>Bacillati</taxon>
        <taxon>Actinomycetota</taxon>
        <taxon>Actinomycetes</taxon>
        <taxon>Glycomycetales</taxon>
        <taxon>Glycomycetaceae</taxon>
        <taxon>Stackebrandtia</taxon>
    </lineage>
</organism>
<sequence length="324" mass="33078">MTSPIWKRPAGLAWIAFGCVLAVIALDRLAVFMVDAYGAEVAVPGGPYRGDDLTDRYGDEVDMVLGLLALVLLAWALWSARPASGRTGYLVTSGVIAVVTAAGLVGAYFLTPLNFSLSPGVEGDDLTFGQAPGPYWFQVARPVLLGAAVLAVLGAAFRAATESRPAAAPPPTAPIAATDFVVPAPPPAPASGRLVRVGGYGSIAVALFMLALNLIVAAVAGTSLADPLLPLAALVPLAVVAVVLAARVTTGAKPIAVGIGALTPLWLALSVWLMFTNPLTIEPSPVDDATRDSVEPLAAPALILGVALMLAAQVLSLIGVARRR</sequence>
<feature type="transmembrane region" description="Helical" evidence="1">
    <location>
        <begin position="135"/>
        <end position="157"/>
    </location>
</feature>
<gene>
    <name evidence="2" type="ordered locus">Snas_2865</name>
</gene>
<dbReference type="RefSeq" id="WP_013018111.1">
    <property type="nucleotide sequence ID" value="NC_013947.1"/>
</dbReference>
<protein>
    <submittedName>
        <fullName evidence="2">Uncharacterized protein</fullName>
    </submittedName>
</protein>
<proteinExistence type="predicted"/>
<name>D3Q8G6_STANL</name>
<keyword evidence="1" id="KW-1133">Transmembrane helix</keyword>
<keyword evidence="1" id="KW-0812">Transmembrane</keyword>
<dbReference type="EMBL" id="CP001778">
    <property type="protein sequence ID" value="ADD42540.1"/>
    <property type="molecule type" value="Genomic_DNA"/>
</dbReference>
<dbReference type="STRING" id="446470.Snas_2865"/>
<feature type="transmembrane region" description="Helical" evidence="1">
    <location>
        <begin position="255"/>
        <end position="275"/>
    </location>
</feature>
<evidence type="ECO:0000256" key="1">
    <source>
        <dbReference type="SAM" id="Phobius"/>
    </source>
</evidence>
<feature type="transmembrane region" description="Helical" evidence="1">
    <location>
        <begin position="87"/>
        <end position="110"/>
    </location>
</feature>
<reference evidence="2 3" key="1">
    <citation type="journal article" date="2009" name="Stand. Genomic Sci.">
        <title>Complete genome sequence of Stackebrandtia nassauensis type strain (LLR-40K-21).</title>
        <authorList>
            <person name="Munk C."/>
            <person name="Lapidus A."/>
            <person name="Copeland A."/>
            <person name="Jando M."/>
            <person name="Mayilraj S."/>
            <person name="Glavina Del Rio T."/>
            <person name="Nolan M."/>
            <person name="Chen F."/>
            <person name="Lucas S."/>
            <person name="Tice H."/>
            <person name="Cheng J.F."/>
            <person name="Han C."/>
            <person name="Detter J.C."/>
            <person name="Bruce D."/>
            <person name="Goodwin L."/>
            <person name="Chain P."/>
            <person name="Pitluck S."/>
            <person name="Goker M."/>
            <person name="Ovchinikova G."/>
            <person name="Pati A."/>
            <person name="Ivanova N."/>
            <person name="Mavromatis K."/>
            <person name="Chen A."/>
            <person name="Palaniappan K."/>
            <person name="Land M."/>
            <person name="Hauser L."/>
            <person name="Chang Y.J."/>
            <person name="Jeffries C.D."/>
            <person name="Bristow J."/>
            <person name="Eisen J.A."/>
            <person name="Markowitz V."/>
            <person name="Hugenholtz P."/>
            <person name="Kyrpides N.C."/>
            <person name="Klenk H.P."/>
        </authorList>
    </citation>
    <scope>NUCLEOTIDE SEQUENCE [LARGE SCALE GENOMIC DNA]</scope>
    <source>
        <strain evidence="3">DSM 44728 / CIP 108903 / NRRL B-16338 / NBRC 102104 / LLR-40K-21</strain>
    </source>
</reference>
<feature type="transmembrane region" description="Helical" evidence="1">
    <location>
        <begin position="12"/>
        <end position="34"/>
    </location>
</feature>
<feature type="transmembrane region" description="Helical" evidence="1">
    <location>
        <begin position="203"/>
        <end position="222"/>
    </location>
</feature>
<dbReference type="AlphaFoldDB" id="D3Q8G6"/>
<dbReference type="PROSITE" id="PS51257">
    <property type="entry name" value="PROKAR_LIPOPROTEIN"/>
    <property type="match status" value="1"/>
</dbReference>
<evidence type="ECO:0000313" key="2">
    <source>
        <dbReference type="EMBL" id="ADD42540.1"/>
    </source>
</evidence>